<dbReference type="InterPro" id="IPR033599">
    <property type="entry name" value="TAF1B/Rrn7"/>
</dbReference>
<evidence type="ECO:0000256" key="5">
    <source>
        <dbReference type="ARBA" id="ARBA00022833"/>
    </source>
</evidence>
<dbReference type="Pfam" id="PF20644">
    <property type="entry name" value="Rrn7_cyclin_N"/>
    <property type="match status" value="1"/>
</dbReference>
<evidence type="ECO:0000256" key="2">
    <source>
        <dbReference type="ARBA" id="ARBA00006899"/>
    </source>
</evidence>
<dbReference type="GO" id="GO:0042790">
    <property type="term" value="P:nucleolar large rRNA transcription by RNA polymerase I"/>
    <property type="evidence" value="ECO:0007669"/>
    <property type="project" value="TreeGrafter"/>
</dbReference>
<feature type="domain" description="Rrn7/TAF1B N-terminal cyclin" evidence="10">
    <location>
        <begin position="156"/>
        <end position="298"/>
    </location>
</feature>
<proteinExistence type="inferred from homology"/>
<evidence type="ECO:0000256" key="3">
    <source>
        <dbReference type="ARBA" id="ARBA00022723"/>
    </source>
</evidence>
<evidence type="ECO:0008006" key="14">
    <source>
        <dbReference type="Google" id="ProtNLM"/>
    </source>
</evidence>
<comment type="subcellular location">
    <subcellularLocation>
        <location evidence="1">Nucleus</location>
        <location evidence="1">Nucleolus</location>
    </subcellularLocation>
</comment>
<dbReference type="PANTHER" id="PTHR31576:SF2">
    <property type="entry name" value="TATA BOX-BINDING PROTEIN-ASSOCIATED FACTOR RNA POLYMERASE I SUBUNIT B"/>
    <property type="match status" value="1"/>
</dbReference>
<dbReference type="PANTHER" id="PTHR31576">
    <property type="entry name" value="TATA BOX-BINDING PROTEIN-ASSOCIATED FACTOR RNA POLYMERASE I SUBUNIT B"/>
    <property type="match status" value="1"/>
</dbReference>
<organism evidence="12 13">
    <name type="scientific">Zingiber officinale</name>
    <name type="common">Ginger</name>
    <name type="synonym">Amomum zingiber</name>
    <dbReference type="NCBI Taxonomy" id="94328"/>
    <lineage>
        <taxon>Eukaryota</taxon>
        <taxon>Viridiplantae</taxon>
        <taxon>Streptophyta</taxon>
        <taxon>Embryophyta</taxon>
        <taxon>Tracheophyta</taxon>
        <taxon>Spermatophyta</taxon>
        <taxon>Magnoliopsida</taxon>
        <taxon>Liliopsida</taxon>
        <taxon>Zingiberales</taxon>
        <taxon>Zingiberaceae</taxon>
        <taxon>Zingiber</taxon>
    </lineage>
</organism>
<dbReference type="OrthoDB" id="10069252at2759"/>
<sequence>MEDMDWDVSAFSGVKAEEDGPRLYCDSCGSTDFASGDDGFYYCQMCGYQSKDVVDTGFAMEDILGDNHGSGALYNLCRSRARTQSQTPTPAVRKDDILRSLANSHASGRNPKKEEQKGTPYGFEEETSALRDFPTGPCSNADALASGIRMRYIQGLQVILQLQCEALVVKFGVSPIICGLAGTIWLRYVASSAVFDEGWARKTIEVSEAAFAQAHQGRPEEKKTVKRDRTKCIDPRNAYGQKAVYIWLRALRKTVPVYSSLSISFLVCHIAREAILPTDIHRWAAEAKLPYLAAHMLLDKYLGNPQSSCPLSSRLMFRPVRLLGAWQMESIAGSIAQTIGLHLPSVNFYALASRYLKDLSLPIESILPHACRLYEWSISPDLWLSSNVSKLPTRVCVMAILIVTIRMLYNIHGQGFWEKTLSDVRDTPSNQTPIHDCFSQSSDAKECGSTEVSSEVNHLPYIKNSYFNVNELLDILQATYDRVRNVHDYSRDFKSFLKYSGNVILAGMTNSYDEETLIERLWEIYAKEEDDTHKDEKVDFLASNGKRQRDEVPATSFFDLKKPKEQNNSIQHASREGVHEDYVGTADQNGIPCNSAAPIQKPEVSNSSLKPLRNVAVERMKIIMEEHGFHYLPPRVRRRADGYLSYRRKKIDSKLTFAAHADYYILLRACAKIAEADIKLMHLGVQKFERRLAWLEQRIDMSLNGLADRLHKMHDE</sequence>
<keyword evidence="7" id="KW-0238">DNA-binding</keyword>
<keyword evidence="8" id="KW-0804">Transcription</keyword>
<keyword evidence="13" id="KW-1185">Reference proteome</keyword>
<keyword evidence="4" id="KW-0863">Zinc-finger</keyword>
<evidence type="ECO:0000256" key="7">
    <source>
        <dbReference type="ARBA" id="ARBA00023125"/>
    </source>
</evidence>
<gene>
    <name evidence="12" type="ORF">ZIOFF_020407</name>
</gene>
<accession>A0A8J5HGX6</accession>
<dbReference type="EMBL" id="JACMSC010000006">
    <property type="protein sequence ID" value="KAG6517030.1"/>
    <property type="molecule type" value="Genomic_DNA"/>
</dbReference>
<name>A0A8J5HGX6_ZINOF</name>
<dbReference type="GO" id="GO:0001164">
    <property type="term" value="F:RNA polymerase I core promoter sequence-specific DNA binding"/>
    <property type="evidence" value="ECO:0007669"/>
    <property type="project" value="InterPro"/>
</dbReference>
<evidence type="ECO:0000259" key="11">
    <source>
        <dbReference type="Pfam" id="PF20645"/>
    </source>
</evidence>
<feature type="domain" description="Rrn7/TAF1B C-terminal cyclin" evidence="11">
    <location>
        <begin position="327"/>
        <end position="418"/>
    </location>
</feature>
<protein>
    <recommendedName>
        <fullName evidence="14">TATA box-binding protein-associated factor RNA polymerase I subunit B</fullName>
    </recommendedName>
</protein>
<evidence type="ECO:0000256" key="4">
    <source>
        <dbReference type="ARBA" id="ARBA00022771"/>
    </source>
</evidence>
<evidence type="ECO:0000256" key="1">
    <source>
        <dbReference type="ARBA" id="ARBA00004604"/>
    </source>
</evidence>
<dbReference type="InterPro" id="IPR048540">
    <property type="entry name" value="Rrn7_cyclin_N"/>
</dbReference>
<evidence type="ECO:0000256" key="8">
    <source>
        <dbReference type="ARBA" id="ARBA00023163"/>
    </source>
</evidence>
<comment type="similarity">
    <text evidence="2">Belongs to the RRN7/TAF1B family.</text>
</comment>
<keyword evidence="9" id="KW-0539">Nucleus</keyword>
<reference evidence="12 13" key="1">
    <citation type="submission" date="2020-08" db="EMBL/GenBank/DDBJ databases">
        <title>Plant Genome Project.</title>
        <authorList>
            <person name="Zhang R.-G."/>
        </authorList>
    </citation>
    <scope>NUCLEOTIDE SEQUENCE [LARGE SCALE GENOMIC DNA]</scope>
    <source>
        <tissue evidence="12">Rhizome</tissue>
    </source>
</reference>
<evidence type="ECO:0000313" key="13">
    <source>
        <dbReference type="Proteomes" id="UP000734854"/>
    </source>
</evidence>
<dbReference type="GO" id="GO:0070860">
    <property type="term" value="C:RNA polymerase I core factor complex"/>
    <property type="evidence" value="ECO:0007669"/>
    <property type="project" value="InterPro"/>
</dbReference>
<keyword evidence="3" id="KW-0479">Metal-binding</keyword>
<evidence type="ECO:0000256" key="6">
    <source>
        <dbReference type="ARBA" id="ARBA00023015"/>
    </source>
</evidence>
<dbReference type="GO" id="GO:0008270">
    <property type="term" value="F:zinc ion binding"/>
    <property type="evidence" value="ECO:0007669"/>
    <property type="project" value="UniProtKB-KW"/>
</dbReference>
<keyword evidence="6" id="KW-0805">Transcription regulation</keyword>
<evidence type="ECO:0000259" key="10">
    <source>
        <dbReference type="Pfam" id="PF20644"/>
    </source>
</evidence>
<evidence type="ECO:0000313" key="12">
    <source>
        <dbReference type="EMBL" id="KAG6517030.1"/>
    </source>
</evidence>
<evidence type="ECO:0000256" key="9">
    <source>
        <dbReference type="ARBA" id="ARBA00023242"/>
    </source>
</evidence>
<dbReference type="Proteomes" id="UP000734854">
    <property type="component" value="Unassembled WGS sequence"/>
</dbReference>
<keyword evidence="5" id="KW-0862">Zinc</keyword>
<dbReference type="Pfam" id="PF20645">
    <property type="entry name" value="Rrn7_cyclin_C"/>
    <property type="match status" value="1"/>
</dbReference>
<dbReference type="AlphaFoldDB" id="A0A8J5HGX6"/>
<comment type="caution">
    <text evidence="12">The sequence shown here is derived from an EMBL/GenBank/DDBJ whole genome shotgun (WGS) entry which is preliminary data.</text>
</comment>
<dbReference type="InterPro" id="IPR048538">
    <property type="entry name" value="Rrn7_cyclin_C"/>
</dbReference>